<dbReference type="CDD" id="cd02440">
    <property type="entry name" value="AdoMet_MTases"/>
    <property type="match status" value="1"/>
</dbReference>
<name>A0ABU2H2U3_9ACTN</name>
<sequence>MSDIDDGAHWPPPGVDFSKPSMPRAYDALLGGKDNVAVDRELAEHAAAQIPGLKEAAQEQRRTLIRGVRFLARDAGVDQFLDLGSGLPAAQNTHQVAQEYNADARVAYVDSDPVVLTHGRALLAENGNTTVVTADVRYPKQVLADPEVDALLDFRRPIAVMLVGMMHYLSPDIAEEVMAEYREAVAPGSYLFFTSMVDTGIPDQQELARINRENMGVGWARTPEEITHLLGDFELVDPGLVFPVLWRPDQPVDPDRVPTDRRLTVAGVARKPD</sequence>
<accession>A0ABU2H2U3</accession>
<keyword evidence="2" id="KW-1185">Reference proteome</keyword>
<dbReference type="InterPro" id="IPR029063">
    <property type="entry name" value="SAM-dependent_MTases_sf"/>
</dbReference>
<protein>
    <submittedName>
        <fullName evidence="1">SAM-dependent methyltransferase</fullName>
        <ecNumber evidence="1">2.1.1.-</ecNumber>
    </submittedName>
</protein>
<keyword evidence="1" id="KW-0808">Transferase</keyword>
<proteinExistence type="predicted"/>
<evidence type="ECO:0000313" key="2">
    <source>
        <dbReference type="Proteomes" id="UP001250214"/>
    </source>
</evidence>
<evidence type="ECO:0000313" key="1">
    <source>
        <dbReference type="EMBL" id="MDS1269623.1"/>
    </source>
</evidence>
<gene>
    <name evidence="1" type="ORF">RIF23_04875</name>
</gene>
<dbReference type="EMBL" id="JAVLVT010000001">
    <property type="protein sequence ID" value="MDS1269623.1"/>
    <property type="molecule type" value="Genomic_DNA"/>
</dbReference>
<organism evidence="1 2">
    <name type="scientific">Lipingzhangella rawalii</name>
    <dbReference type="NCBI Taxonomy" id="2055835"/>
    <lineage>
        <taxon>Bacteria</taxon>
        <taxon>Bacillati</taxon>
        <taxon>Actinomycetota</taxon>
        <taxon>Actinomycetes</taxon>
        <taxon>Streptosporangiales</taxon>
        <taxon>Nocardiopsidaceae</taxon>
        <taxon>Lipingzhangella</taxon>
    </lineage>
</organism>
<dbReference type="InterPro" id="IPR006764">
    <property type="entry name" value="SAM_dep_MeTrfase_SAV2177_type"/>
</dbReference>
<dbReference type="Gene3D" id="3.40.50.150">
    <property type="entry name" value="Vaccinia Virus protein VP39"/>
    <property type="match status" value="1"/>
</dbReference>
<dbReference type="RefSeq" id="WP_310911083.1">
    <property type="nucleotide sequence ID" value="NZ_JAVLVT010000001.1"/>
</dbReference>
<comment type="caution">
    <text evidence="1">The sequence shown here is derived from an EMBL/GenBank/DDBJ whole genome shotgun (WGS) entry which is preliminary data.</text>
</comment>
<dbReference type="PIRSF" id="PIRSF017393">
    <property type="entry name" value="MTase_SAV2177"/>
    <property type="match status" value="1"/>
</dbReference>
<dbReference type="Pfam" id="PF04672">
    <property type="entry name" value="Methyltransf_19"/>
    <property type="match status" value="1"/>
</dbReference>
<reference evidence="2" key="1">
    <citation type="submission" date="2023-07" db="EMBL/GenBank/DDBJ databases">
        <title>Novel species in the genus Lipingzhangella isolated from Sambhar Salt Lake.</title>
        <authorList>
            <person name="Jiya N."/>
            <person name="Kajale S."/>
            <person name="Sharma A."/>
        </authorList>
    </citation>
    <scope>NUCLEOTIDE SEQUENCE [LARGE SCALE GENOMIC DNA]</scope>
    <source>
        <strain evidence="2">LS1_29</strain>
    </source>
</reference>
<dbReference type="EC" id="2.1.1.-" evidence="1"/>
<dbReference type="GO" id="GO:0032259">
    <property type="term" value="P:methylation"/>
    <property type="evidence" value="ECO:0007669"/>
    <property type="project" value="UniProtKB-KW"/>
</dbReference>
<dbReference type="Proteomes" id="UP001250214">
    <property type="component" value="Unassembled WGS sequence"/>
</dbReference>
<dbReference type="GO" id="GO:0008168">
    <property type="term" value="F:methyltransferase activity"/>
    <property type="evidence" value="ECO:0007669"/>
    <property type="project" value="UniProtKB-KW"/>
</dbReference>
<keyword evidence="1" id="KW-0489">Methyltransferase</keyword>
<dbReference type="SUPFAM" id="SSF53335">
    <property type="entry name" value="S-adenosyl-L-methionine-dependent methyltransferases"/>
    <property type="match status" value="1"/>
</dbReference>